<proteinExistence type="predicted"/>
<accession>A0A942TSI4</accession>
<protein>
    <submittedName>
        <fullName evidence="1">Cyclase family protein</fullName>
    </submittedName>
</protein>
<dbReference type="EMBL" id="JAGYPJ010000001">
    <property type="protein sequence ID" value="MBS4202137.1"/>
    <property type="molecule type" value="Genomic_DNA"/>
</dbReference>
<dbReference type="Gene3D" id="3.50.30.50">
    <property type="entry name" value="Putative cyclase"/>
    <property type="match status" value="1"/>
</dbReference>
<keyword evidence="2" id="KW-1185">Reference proteome</keyword>
<dbReference type="GO" id="GO:0019441">
    <property type="term" value="P:L-tryptophan catabolic process to kynurenine"/>
    <property type="evidence" value="ECO:0007669"/>
    <property type="project" value="InterPro"/>
</dbReference>
<dbReference type="InterPro" id="IPR037175">
    <property type="entry name" value="KFase_sf"/>
</dbReference>
<dbReference type="AlphaFoldDB" id="A0A942TSI4"/>
<comment type="caution">
    <text evidence="1">The sequence shown here is derived from an EMBL/GenBank/DDBJ whole genome shotgun (WGS) entry which is preliminary data.</text>
</comment>
<reference evidence="1 2" key="1">
    <citation type="submission" date="2021-05" db="EMBL/GenBank/DDBJ databases">
        <title>Novel Bacillus species.</title>
        <authorList>
            <person name="Liu G."/>
        </authorList>
    </citation>
    <scope>NUCLEOTIDE SEQUENCE [LARGE SCALE GENOMIC DNA]</scope>
    <source>
        <strain evidence="1 2">FJAT-49732</strain>
    </source>
</reference>
<evidence type="ECO:0000313" key="2">
    <source>
        <dbReference type="Proteomes" id="UP000682713"/>
    </source>
</evidence>
<dbReference type="RefSeq" id="WP_213112540.1">
    <property type="nucleotide sequence ID" value="NZ_JAGYPJ010000001.1"/>
</dbReference>
<dbReference type="GO" id="GO:0004061">
    <property type="term" value="F:arylformamidase activity"/>
    <property type="evidence" value="ECO:0007669"/>
    <property type="project" value="InterPro"/>
</dbReference>
<dbReference type="SUPFAM" id="SSF102198">
    <property type="entry name" value="Putative cyclase"/>
    <property type="match status" value="1"/>
</dbReference>
<dbReference type="Pfam" id="PF04199">
    <property type="entry name" value="Cyclase"/>
    <property type="match status" value="1"/>
</dbReference>
<sequence length="221" mass="24264">MKVYDLTGPIESGMWGYGEPFPSVKIQPIATIEKDGFSSHSFQIHSLSGTYVENGNHLLVETESIDQLPVDRFIKTAWVAQLNDKEALEPVSADELEAAVGEHVKPGDALLVSTGWDKNWNKPGYVEKNPFFLPEAMDWAVEKQISILGTDLTHIQDPRDDDGSLLKNLYKHDGLLIAPVVNLRKVEGSGPFTLIALPLLIPGVNSTPCRVILMDSSNANS</sequence>
<evidence type="ECO:0000313" key="1">
    <source>
        <dbReference type="EMBL" id="MBS4202137.1"/>
    </source>
</evidence>
<organism evidence="1 2">
    <name type="scientific">Lederbergia citrisecunda</name>
    <dbReference type="NCBI Taxonomy" id="2833583"/>
    <lineage>
        <taxon>Bacteria</taxon>
        <taxon>Bacillati</taxon>
        <taxon>Bacillota</taxon>
        <taxon>Bacilli</taxon>
        <taxon>Bacillales</taxon>
        <taxon>Bacillaceae</taxon>
        <taxon>Lederbergia</taxon>
    </lineage>
</organism>
<gene>
    <name evidence="1" type="ORF">KHA93_21235</name>
</gene>
<dbReference type="Proteomes" id="UP000682713">
    <property type="component" value="Unassembled WGS sequence"/>
</dbReference>
<dbReference type="InterPro" id="IPR007325">
    <property type="entry name" value="KFase/CYL"/>
</dbReference>
<name>A0A942TSI4_9BACI</name>